<sequence length="205" mass="22399">MIGSLITASATSCLQPPAVDHSPARDAALRRMMEGVGQREWSMATLKQVAGEDADLLFPGGIAEVAEAYFDLADRDMLAAAHGFHSRKLSRRVRAAIMFRLTQAAGHRPAVRHALSVLMMPGHARLLARSIARSVNAIWTAAGDDSQGVTYMTKRASLAGIYVSTLLFWLARGGNMATVEEFLDRRLADIARITRLKNRLLGRPF</sequence>
<dbReference type="AlphaFoldDB" id="A0A2S3W4F9"/>
<evidence type="ECO:0000313" key="2">
    <source>
        <dbReference type="EMBL" id="POF63765.1"/>
    </source>
</evidence>
<dbReference type="Gene3D" id="1.10.357.10">
    <property type="entry name" value="Tetracycline Repressor, domain 2"/>
    <property type="match status" value="1"/>
</dbReference>
<feature type="domain" description="COQ9 C-terminal" evidence="1">
    <location>
        <begin position="128"/>
        <end position="193"/>
    </location>
</feature>
<dbReference type="EMBL" id="POTC01000004">
    <property type="protein sequence ID" value="POF63765.1"/>
    <property type="molecule type" value="Genomic_DNA"/>
</dbReference>
<comment type="caution">
    <text evidence="2">The sequence shown here is derived from an EMBL/GenBank/DDBJ whole genome shotgun (WGS) entry which is preliminary data.</text>
</comment>
<proteinExistence type="predicted"/>
<dbReference type="InterPro" id="IPR012762">
    <property type="entry name" value="Ubiq_biosynth_COQ9"/>
</dbReference>
<dbReference type="OrthoDB" id="7201143at2"/>
<keyword evidence="3" id="KW-1185">Reference proteome</keyword>
<name>A0A2S3W4F9_9PROT</name>
<evidence type="ECO:0000313" key="3">
    <source>
        <dbReference type="Proteomes" id="UP000237344"/>
    </source>
</evidence>
<evidence type="ECO:0000259" key="1">
    <source>
        <dbReference type="Pfam" id="PF08511"/>
    </source>
</evidence>
<gene>
    <name evidence="2" type="ORF">KMAL_05170</name>
</gene>
<dbReference type="NCBIfam" id="TIGR02396">
    <property type="entry name" value="diverge_rpsU"/>
    <property type="match status" value="1"/>
</dbReference>
<dbReference type="InterPro" id="IPR013718">
    <property type="entry name" value="COQ9_C"/>
</dbReference>
<dbReference type="GO" id="GO:0006744">
    <property type="term" value="P:ubiquinone biosynthetic process"/>
    <property type="evidence" value="ECO:0007669"/>
    <property type="project" value="InterPro"/>
</dbReference>
<dbReference type="GO" id="GO:0008289">
    <property type="term" value="F:lipid binding"/>
    <property type="evidence" value="ECO:0007669"/>
    <property type="project" value="InterPro"/>
</dbReference>
<dbReference type="RefSeq" id="WP_110094210.1">
    <property type="nucleotide sequence ID" value="NZ_NKUE01000002.1"/>
</dbReference>
<reference evidence="2 3" key="1">
    <citation type="submission" date="2018-01" db="EMBL/GenBank/DDBJ databases">
        <title>Draft Genome Sequence of Komagataeibacter maltaceti LMG 1529, a Vinegar Producing Acetic Acid Bacterium Isolated from Malt Vinegar Brewery Acetifiers.</title>
        <authorList>
            <person name="Zhang Q."/>
            <person name="Hollensteiner J."/>
            <person name="Poehlein A."/>
            <person name="Daniel R."/>
        </authorList>
    </citation>
    <scope>NUCLEOTIDE SEQUENCE [LARGE SCALE GENOMIC DNA]</scope>
    <source>
        <strain evidence="2 3">LMG 1529</strain>
    </source>
</reference>
<organism evidence="2 3">
    <name type="scientific">Novacetimonas maltaceti</name>
    <dbReference type="NCBI Taxonomy" id="1203393"/>
    <lineage>
        <taxon>Bacteria</taxon>
        <taxon>Pseudomonadati</taxon>
        <taxon>Pseudomonadota</taxon>
        <taxon>Alphaproteobacteria</taxon>
        <taxon>Acetobacterales</taxon>
        <taxon>Acetobacteraceae</taxon>
        <taxon>Novacetimonas</taxon>
    </lineage>
</organism>
<dbReference type="Proteomes" id="UP000237344">
    <property type="component" value="Unassembled WGS sequence"/>
</dbReference>
<accession>A0A2S3W4F9</accession>
<protein>
    <recommendedName>
        <fullName evidence="1">COQ9 C-terminal domain-containing protein</fullName>
    </recommendedName>
</protein>
<dbReference type="Pfam" id="PF08511">
    <property type="entry name" value="COQ9"/>
    <property type="match status" value="1"/>
</dbReference>